<dbReference type="OrthoDB" id="5948578at2759"/>
<dbReference type="PANTHER" id="PTHR31816">
    <property type="entry name" value="MICOS COMPLEX SUBUNIT MIC13"/>
    <property type="match status" value="1"/>
</dbReference>
<keyword evidence="7" id="KW-0472">Membrane</keyword>
<proteinExistence type="inferred from homology"/>
<keyword evidence="3" id="KW-0812">Transmembrane</keyword>
<keyword evidence="5" id="KW-1133">Transmembrane helix</keyword>
<evidence type="ECO:0000256" key="1">
    <source>
        <dbReference type="ARBA" id="ARBA00004434"/>
    </source>
</evidence>
<dbReference type="Proteomes" id="UP001154078">
    <property type="component" value="Chromosome 6"/>
</dbReference>
<gene>
    <name evidence="9" type="ORF">MELIAE_LOCUS9656</name>
</gene>
<evidence type="ECO:0000313" key="9">
    <source>
        <dbReference type="EMBL" id="CAH0559605.1"/>
    </source>
</evidence>
<dbReference type="AlphaFoldDB" id="A0A9P0BC80"/>
<keyword evidence="4 8" id="KW-0999">Mitochondrion inner membrane</keyword>
<dbReference type="Pfam" id="PF15884">
    <property type="entry name" value="QIL1"/>
    <property type="match status" value="1"/>
</dbReference>
<dbReference type="GO" id="GO:0042407">
    <property type="term" value="P:cristae formation"/>
    <property type="evidence" value="ECO:0007669"/>
    <property type="project" value="TreeGrafter"/>
</dbReference>
<dbReference type="EMBL" id="OV121137">
    <property type="protein sequence ID" value="CAH0559605.1"/>
    <property type="molecule type" value="Genomic_DNA"/>
</dbReference>
<keyword evidence="10" id="KW-1185">Reference proteome</keyword>
<comment type="similarity">
    <text evidence="2 8">Belongs to the MICOS complex subunit Mic13 family.</text>
</comment>
<comment type="function">
    <text evidence="8">Component of the MICOS complex, a large protein complex of the mitochondrial inner membrane that plays crucial roles in the maintenance of crista junctions, inner membrane architecture, and formation of contact sites to the outer membrane.</text>
</comment>
<evidence type="ECO:0000256" key="7">
    <source>
        <dbReference type="ARBA" id="ARBA00023136"/>
    </source>
</evidence>
<dbReference type="PANTHER" id="PTHR31816:SF3">
    <property type="entry name" value="MICOS COMPLEX SUBUNIT MIC13"/>
    <property type="match status" value="1"/>
</dbReference>
<evidence type="ECO:0000256" key="8">
    <source>
        <dbReference type="RuleBase" id="RU363009"/>
    </source>
</evidence>
<evidence type="ECO:0000256" key="3">
    <source>
        <dbReference type="ARBA" id="ARBA00022692"/>
    </source>
</evidence>
<dbReference type="GO" id="GO:0044284">
    <property type="term" value="C:mitochondrial crista junction"/>
    <property type="evidence" value="ECO:0007669"/>
    <property type="project" value="TreeGrafter"/>
</dbReference>
<sequence>MGIIGFAVKVGLAGGAVYYINNQGVWSQDSQESVKTYNNIKTSINPYIDDIKAQIPIELPKIPETDNLWQMGRQYWNKGVQATFQHLSNSPQYIKEWTQNGLNSAMENEGIKSFVESFSAKEQPLKKGN</sequence>
<dbReference type="GO" id="GO:0061617">
    <property type="term" value="C:MICOS complex"/>
    <property type="evidence" value="ECO:0007669"/>
    <property type="project" value="UniProtKB-UniRule"/>
</dbReference>
<comment type="subcellular location">
    <subcellularLocation>
        <location evidence="1 8">Mitochondrion inner membrane</location>
        <topology evidence="1 8">Single-pass membrane protein</topology>
    </subcellularLocation>
</comment>
<keyword evidence="6 8" id="KW-0496">Mitochondrion</keyword>
<evidence type="ECO:0000256" key="6">
    <source>
        <dbReference type="ARBA" id="ARBA00023128"/>
    </source>
</evidence>
<evidence type="ECO:0000256" key="4">
    <source>
        <dbReference type="ARBA" id="ARBA00022792"/>
    </source>
</evidence>
<accession>A0A9P0BC80</accession>
<evidence type="ECO:0000256" key="5">
    <source>
        <dbReference type="ARBA" id="ARBA00022989"/>
    </source>
</evidence>
<name>A0A9P0BC80_BRAAE</name>
<reference evidence="9" key="1">
    <citation type="submission" date="2021-12" db="EMBL/GenBank/DDBJ databases">
        <authorList>
            <person name="King R."/>
        </authorList>
    </citation>
    <scope>NUCLEOTIDE SEQUENCE</scope>
</reference>
<dbReference type="InterPro" id="IPR026769">
    <property type="entry name" value="Mic13"/>
</dbReference>
<protein>
    <recommendedName>
        <fullName evidence="8">MICOS complex subunit MIC13</fullName>
    </recommendedName>
</protein>
<organism evidence="9 10">
    <name type="scientific">Brassicogethes aeneus</name>
    <name type="common">Rape pollen beetle</name>
    <name type="synonym">Meligethes aeneus</name>
    <dbReference type="NCBI Taxonomy" id="1431903"/>
    <lineage>
        <taxon>Eukaryota</taxon>
        <taxon>Metazoa</taxon>
        <taxon>Ecdysozoa</taxon>
        <taxon>Arthropoda</taxon>
        <taxon>Hexapoda</taxon>
        <taxon>Insecta</taxon>
        <taxon>Pterygota</taxon>
        <taxon>Neoptera</taxon>
        <taxon>Endopterygota</taxon>
        <taxon>Coleoptera</taxon>
        <taxon>Polyphaga</taxon>
        <taxon>Cucujiformia</taxon>
        <taxon>Nitidulidae</taxon>
        <taxon>Meligethinae</taxon>
        <taxon>Brassicogethes</taxon>
    </lineage>
</organism>
<comment type="subunit">
    <text evidence="8">Component of the mitochondrial contact site and cristae organizing system (MICOS) complex.</text>
</comment>
<evidence type="ECO:0000313" key="10">
    <source>
        <dbReference type="Proteomes" id="UP001154078"/>
    </source>
</evidence>
<evidence type="ECO:0000256" key="2">
    <source>
        <dbReference type="ARBA" id="ARBA00006771"/>
    </source>
</evidence>